<evidence type="ECO:0000313" key="10">
    <source>
        <dbReference type="Proteomes" id="UP000516412"/>
    </source>
</evidence>
<evidence type="ECO:0000256" key="2">
    <source>
        <dbReference type="ARBA" id="ARBA00009477"/>
    </source>
</evidence>
<dbReference type="KEGG" id="nmus:H7A79_1455"/>
<evidence type="ECO:0000313" key="9">
    <source>
        <dbReference type="EMBL" id="QNT60382.2"/>
    </source>
</evidence>
<feature type="signal peptide" evidence="4">
    <location>
        <begin position="1"/>
        <end position="31"/>
    </location>
</feature>
<keyword evidence="10" id="KW-1185">Reference proteome</keyword>
<evidence type="ECO:0000256" key="4">
    <source>
        <dbReference type="SAM" id="SignalP"/>
    </source>
</evidence>
<dbReference type="Pfam" id="PF25917">
    <property type="entry name" value="BSH_RND"/>
    <property type="match status" value="1"/>
</dbReference>
<dbReference type="Proteomes" id="UP000516412">
    <property type="component" value="Chromosome"/>
</dbReference>
<dbReference type="GO" id="GO:0005886">
    <property type="term" value="C:plasma membrane"/>
    <property type="evidence" value="ECO:0007669"/>
    <property type="project" value="UniProtKB-SubCell"/>
</dbReference>
<feature type="chain" id="PRO_5043377712" evidence="4">
    <location>
        <begin position="32"/>
        <end position="427"/>
    </location>
</feature>
<dbReference type="EMBL" id="CP060414">
    <property type="protein sequence ID" value="QNT60382.2"/>
    <property type="molecule type" value="Genomic_DNA"/>
</dbReference>
<evidence type="ECO:0000259" key="8">
    <source>
        <dbReference type="Pfam" id="PF25967"/>
    </source>
</evidence>
<keyword evidence="4" id="KW-0732">Signal</keyword>
<sequence>MMKYYPSNKTNKTLRLAAVAAATLLALSACGKGGEPAGQAGGAAGPQAPAPVVGVVTVQPQSITVSTDLPGRLESRRSADILPQVGGIVKKRLFQEGSYVKAGQALYQLDDAAYLASLESARAELASARATLAKADADLARYKPLVAADAISRQDYDAAVQAKRSGEAGVKAAQAAIKSARINVERSRISAPISGYIGQSYVSEGALVSAGGTAKLATIQQTNPMYVNLTQSATDVMKLRQDIAEGKMKAVNGAVAVDIKLENGQTYGHKGRLLFADPTVDETTGQVTLRAEVPNPDNILLPNLYVRVSLPQADMENVFVVPQQAVTRGNQDTVMIVNAQGGMEPRKVTVAQQYGNNWLVSDGLKAGDKVIVDGMSIAGMMQAKKVTPKEWTPPGGQAPQAAPAARNDAAVQTASATDPAASDEKKQ</sequence>
<dbReference type="PROSITE" id="PS51257">
    <property type="entry name" value="PROKAR_LIPOPROTEIN"/>
    <property type="match status" value="1"/>
</dbReference>
<reference evidence="9" key="1">
    <citation type="submission" date="2024-06" db="EMBL/GenBank/DDBJ databases">
        <title>Complete Genome Sequence of mouse commensal type strain Neisseria musculi.</title>
        <authorList>
            <person name="Thapa E."/>
            <person name="Aluvathingal J."/>
            <person name="Nadendla S."/>
            <person name="Mehta A."/>
            <person name="Tettelin H."/>
            <person name="Weyand N.J."/>
        </authorList>
    </citation>
    <scope>NUCLEOTIDE SEQUENCE</scope>
    <source>
        <strain evidence="9">NW831</strain>
    </source>
</reference>
<evidence type="ECO:0000259" key="6">
    <source>
        <dbReference type="Pfam" id="PF25917"/>
    </source>
</evidence>
<dbReference type="GO" id="GO:0046677">
    <property type="term" value="P:response to antibiotic"/>
    <property type="evidence" value="ECO:0007669"/>
    <property type="project" value="TreeGrafter"/>
</dbReference>
<dbReference type="InterPro" id="IPR058624">
    <property type="entry name" value="MdtA-like_HH"/>
</dbReference>
<dbReference type="Pfam" id="PF25944">
    <property type="entry name" value="Beta-barrel_RND"/>
    <property type="match status" value="1"/>
</dbReference>
<dbReference type="Gene3D" id="2.40.420.20">
    <property type="match status" value="1"/>
</dbReference>
<dbReference type="SUPFAM" id="SSF111369">
    <property type="entry name" value="HlyD-like secretion proteins"/>
    <property type="match status" value="1"/>
</dbReference>
<dbReference type="GO" id="GO:0022857">
    <property type="term" value="F:transmembrane transporter activity"/>
    <property type="evidence" value="ECO:0007669"/>
    <property type="project" value="InterPro"/>
</dbReference>
<dbReference type="InterPro" id="IPR058627">
    <property type="entry name" value="MdtA-like_C"/>
</dbReference>
<dbReference type="FunFam" id="2.40.420.20:FF:000001">
    <property type="entry name" value="Efflux RND transporter periplasmic adaptor subunit"/>
    <property type="match status" value="1"/>
</dbReference>
<dbReference type="InterPro" id="IPR058626">
    <property type="entry name" value="MdtA-like_b-barrel"/>
</dbReference>
<comment type="similarity">
    <text evidence="2">Belongs to the membrane fusion protein (MFP) (TC 8.A.1) family.</text>
</comment>
<feature type="compositionally biased region" description="Low complexity" evidence="3">
    <location>
        <begin position="393"/>
        <end position="405"/>
    </location>
</feature>
<dbReference type="NCBIfam" id="TIGR01730">
    <property type="entry name" value="RND_mfp"/>
    <property type="match status" value="1"/>
</dbReference>
<dbReference type="PANTHER" id="PTHR30158:SF3">
    <property type="entry name" value="MULTIDRUG EFFLUX PUMP SUBUNIT ACRA-RELATED"/>
    <property type="match status" value="1"/>
</dbReference>
<feature type="region of interest" description="Disordered" evidence="3">
    <location>
        <begin position="386"/>
        <end position="427"/>
    </location>
</feature>
<dbReference type="PANTHER" id="PTHR30158">
    <property type="entry name" value="ACRA/E-RELATED COMPONENT OF DRUG EFFLUX TRANSPORTER"/>
    <property type="match status" value="1"/>
</dbReference>
<dbReference type="InterPro" id="IPR006143">
    <property type="entry name" value="RND_pump_MFP"/>
</dbReference>
<dbReference type="Pfam" id="PF25967">
    <property type="entry name" value="RND-MFP_C"/>
    <property type="match status" value="1"/>
</dbReference>
<protein>
    <submittedName>
        <fullName evidence="9">Efflux transporter RND family MFP subunit</fullName>
    </submittedName>
</protein>
<organism evidence="9 10">
    <name type="scientific">Neisseria musculi</name>
    <dbReference type="NCBI Taxonomy" id="1815583"/>
    <lineage>
        <taxon>Bacteria</taxon>
        <taxon>Pseudomonadati</taxon>
        <taxon>Pseudomonadota</taxon>
        <taxon>Betaproteobacteria</taxon>
        <taxon>Neisseriales</taxon>
        <taxon>Neisseriaceae</taxon>
        <taxon>Neisseria</taxon>
    </lineage>
</organism>
<dbReference type="InterPro" id="IPR058625">
    <property type="entry name" value="MdtA-like_BSH"/>
</dbReference>
<feature type="domain" description="Multidrug resistance protein MdtA-like beta-barrel" evidence="7">
    <location>
        <begin position="224"/>
        <end position="310"/>
    </location>
</feature>
<evidence type="ECO:0000256" key="3">
    <source>
        <dbReference type="SAM" id="MobiDB-lite"/>
    </source>
</evidence>
<dbReference type="Gene3D" id="2.40.50.100">
    <property type="match status" value="1"/>
</dbReference>
<name>A0A7H1MFG7_9NEIS</name>
<gene>
    <name evidence="9" type="ORF">H7A79_1455</name>
</gene>
<proteinExistence type="inferred from homology"/>
<evidence type="ECO:0000259" key="7">
    <source>
        <dbReference type="Pfam" id="PF25944"/>
    </source>
</evidence>
<evidence type="ECO:0000256" key="1">
    <source>
        <dbReference type="ARBA" id="ARBA00004196"/>
    </source>
</evidence>
<dbReference type="AlphaFoldDB" id="A0A7H1MFG7"/>
<dbReference type="Gene3D" id="2.40.30.170">
    <property type="match status" value="1"/>
</dbReference>
<feature type="domain" description="Multidrug resistance protein MdtA-like alpha-helical hairpin" evidence="5">
    <location>
        <begin position="118"/>
        <end position="184"/>
    </location>
</feature>
<dbReference type="Pfam" id="PF25876">
    <property type="entry name" value="HH_MFP_RND"/>
    <property type="match status" value="1"/>
</dbReference>
<accession>A0A7H1MFG7</accession>
<comment type="subcellular location">
    <subcellularLocation>
        <location evidence="1">Cell envelope</location>
    </subcellularLocation>
</comment>
<evidence type="ECO:0000259" key="5">
    <source>
        <dbReference type="Pfam" id="PF25876"/>
    </source>
</evidence>
<feature type="domain" description="Multidrug resistance protein MdtA-like barrel-sandwich hybrid" evidence="6">
    <location>
        <begin position="77"/>
        <end position="220"/>
    </location>
</feature>
<dbReference type="Gene3D" id="1.10.287.470">
    <property type="entry name" value="Helix hairpin bin"/>
    <property type="match status" value="1"/>
</dbReference>
<feature type="domain" description="Multidrug resistance protein MdtA-like C-terminal permuted SH3" evidence="8">
    <location>
        <begin position="317"/>
        <end position="375"/>
    </location>
</feature>